<accession>A0ABS2PCN8</accession>
<name>A0ABS2PCN8_9BACL</name>
<dbReference type="Proteomes" id="UP000741863">
    <property type="component" value="Unassembled WGS sequence"/>
</dbReference>
<evidence type="ECO:0000313" key="2">
    <source>
        <dbReference type="Proteomes" id="UP000741863"/>
    </source>
</evidence>
<dbReference type="EC" id="5.3.3.10" evidence="1"/>
<comment type="caution">
    <text evidence="1">The sequence shown here is derived from an EMBL/GenBank/DDBJ whole genome shotgun (WGS) entry which is preliminary data.</text>
</comment>
<keyword evidence="2" id="KW-1185">Reference proteome</keyword>
<protein>
    <submittedName>
        <fullName evidence="1">5-carboxymethyl-2-hydroxymuconate isomerase</fullName>
        <ecNumber evidence="1">5.3.3.10</ecNumber>
    </submittedName>
</protein>
<dbReference type="GO" id="GO:0008704">
    <property type="term" value="F:5-carboxymethyl-2-hydroxymuconate delta-isomerase activity"/>
    <property type="evidence" value="ECO:0007669"/>
    <property type="project" value="UniProtKB-EC"/>
</dbReference>
<dbReference type="PANTHER" id="PTHR37950">
    <property type="entry name" value="4-HYDROXYPHENYLACETATE CATABOLISM PROTEIN"/>
    <property type="match status" value="1"/>
</dbReference>
<organism evidence="1 2">
    <name type="scientific">Geomicrobium sediminis</name>
    <dbReference type="NCBI Taxonomy" id="1347788"/>
    <lineage>
        <taxon>Bacteria</taxon>
        <taxon>Bacillati</taxon>
        <taxon>Bacillota</taxon>
        <taxon>Bacilli</taxon>
        <taxon>Bacillales</taxon>
        <taxon>Geomicrobium</taxon>
    </lineage>
</organism>
<evidence type="ECO:0000313" key="1">
    <source>
        <dbReference type="EMBL" id="MBM7633173.1"/>
    </source>
</evidence>
<proteinExistence type="predicted"/>
<reference evidence="1 2" key="1">
    <citation type="submission" date="2021-01" db="EMBL/GenBank/DDBJ databases">
        <title>Genomic Encyclopedia of Type Strains, Phase IV (KMG-IV): sequencing the most valuable type-strain genomes for metagenomic binning, comparative biology and taxonomic classification.</title>
        <authorList>
            <person name="Goeker M."/>
        </authorList>
    </citation>
    <scope>NUCLEOTIDE SEQUENCE [LARGE SCALE GENOMIC DNA]</scope>
    <source>
        <strain evidence="1 2">DSM 25540</strain>
    </source>
</reference>
<gene>
    <name evidence="1" type="ORF">JOD17_002267</name>
</gene>
<dbReference type="InterPro" id="IPR004220">
    <property type="entry name" value="5-COMe_2-OHmuconate_Isoase"/>
</dbReference>
<dbReference type="PANTHER" id="PTHR37950:SF1">
    <property type="entry name" value="4-HYDROXYPHENYLACETATE CATABOLISM PROTEIN"/>
    <property type="match status" value="1"/>
</dbReference>
<dbReference type="SUPFAM" id="SSF55331">
    <property type="entry name" value="Tautomerase/MIF"/>
    <property type="match status" value="1"/>
</dbReference>
<dbReference type="RefSeq" id="WP_204697746.1">
    <property type="nucleotide sequence ID" value="NZ_JAFBEC010000006.1"/>
</dbReference>
<dbReference type="Pfam" id="PF02962">
    <property type="entry name" value="CHMI"/>
    <property type="match status" value="1"/>
</dbReference>
<dbReference type="EMBL" id="JAFBEC010000006">
    <property type="protein sequence ID" value="MBM7633173.1"/>
    <property type="molecule type" value="Genomic_DNA"/>
</dbReference>
<dbReference type="Gene3D" id="3.30.429.10">
    <property type="entry name" value="Macrophage Migration Inhibitory Factor"/>
    <property type="match status" value="1"/>
</dbReference>
<keyword evidence="1" id="KW-0413">Isomerase</keyword>
<dbReference type="InterPro" id="IPR014347">
    <property type="entry name" value="Tautomerase/MIF_sf"/>
</dbReference>
<dbReference type="CDD" id="cd00580">
    <property type="entry name" value="CHMI"/>
    <property type="match status" value="1"/>
</dbReference>
<sequence length="130" mass="14992">MPHFIVEYTDNLKETGQIRELLMKVNRVLRNRSDLFPIGGIRCRATIVEDYVIADGLEDDAFVHATLKIGSGRTNEEKTEVSEAIFKQLSEHFQPLLDTRYLALSFELQEFTGEGTHKLNNIHTRFNRPD</sequence>